<dbReference type="PANTHER" id="PTHR43646">
    <property type="entry name" value="GLYCOSYLTRANSFERASE"/>
    <property type="match status" value="1"/>
</dbReference>
<comment type="function">
    <text evidence="6">Catalyzes the glycosylation of 4,4'-diaponeurosporenoate, i.e. the esterification of glucose at the C1'' position with the carboxyl group of 4,4'-diaponeurosporenic acid, to form glycosyl-4,4'-diaponeurosporenoate. This is a step in the biosynthesis of staphyloxanthin, an orange pigment present in most staphylococci strains.</text>
</comment>
<dbReference type="InterPro" id="IPR029044">
    <property type="entry name" value="Nucleotide-diphossugar_trans"/>
</dbReference>
<dbReference type="AlphaFoldDB" id="A0A849CDA8"/>
<comment type="pathway">
    <text evidence="7">Carotenoid biosynthesis; staphyloxanthin biosynthesis; staphyloxanthin from farnesyl diphosphate: step 4/5.</text>
</comment>
<comment type="similarity">
    <text evidence="8">Belongs to the glycosyltransferase 2 family. CrtQ subfamily.</text>
</comment>
<evidence type="ECO:0000256" key="4">
    <source>
        <dbReference type="ARBA" id="ARBA00022679"/>
    </source>
</evidence>
<organism evidence="11 12">
    <name type="scientific">Nocardia uniformis</name>
    <dbReference type="NCBI Taxonomy" id="53432"/>
    <lineage>
        <taxon>Bacteria</taxon>
        <taxon>Bacillati</taxon>
        <taxon>Actinomycetota</taxon>
        <taxon>Actinomycetes</taxon>
        <taxon>Mycobacteriales</taxon>
        <taxon>Nocardiaceae</taxon>
        <taxon>Nocardia</taxon>
    </lineage>
</organism>
<keyword evidence="3" id="KW-0328">Glycosyltransferase</keyword>
<keyword evidence="12" id="KW-1185">Reference proteome</keyword>
<dbReference type="Pfam" id="PF00535">
    <property type="entry name" value="Glycos_transf_2"/>
    <property type="match status" value="1"/>
</dbReference>
<keyword evidence="5" id="KW-0472">Membrane</keyword>
<dbReference type="GO" id="GO:0016757">
    <property type="term" value="F:glycosyltransferase activity"/>
    <property type="evidence" value="ECO:0007669"/>
    <property type="project" value="UniProtKB-KW"/>
</dbReference>
<dbReference type="PANTHER" id="PTHR43646:SF2">
    <property type="entry name" value="GLYCOSYLTRANSFERASE 2-LIKE DOMAIN-CONTAINING PROTEIN"/>
    <property type="match status" value="1"/>
</dbReference>
<dbReference type="CDD" id="cd00761">
    <property type="entry name" value="Glyco_tranf_GTA_type"/>
    <property type="match status" value="1"/>
</dbReference>
<dbReference type="Proteomes" id="UP000586827">
    <property type="component" value="Unassembled WGS sequence"/>
</dbReference>
<evidence type="ECO:0000256" key="9">
    <source>
        <dbReference type="ARBA" id="ARBA00040345"/>
    </source>
</evidence>
<evidence type="ECO:0000256" key="1">
    <source>
        <dbReference type="ARBA" id="ARBA00004236"/>
    </source>
</evidence>
<evidence type="ECO:0000259" key="10">
    <source>
        <dbReference type="Pfam" id="PF00535"/>
    </source>
</evidence>
<evidence type="ECO:0000256" key="2">
    <source>
        <dbReference type="ARBA" id="ARBA00022475"/>
    </source>
</evidence>
<keyword evidence="4 11" id="KW-0808">Transferase</keyword>
<evidence type="ECO:0000313" key="11">
    <source>
        <dbReference type="EMBL" id="NNH75946.1"/>
    </source>
</evidence>
<proteinExistence type="inferred from homology"/>
<dbReference type="Gene3D" id="3.90.550.10">
    <property type="entry name" value="Spore Coat Polysaccharide Biosynthesis Protein SpsA, Chain A"/>
    <property type="match status" value="1"/>
</dbReference>
<accession>A0A849CDA8</accession>
<protein>
    <recommendedName>
        <fullName evidence="9">4,4'-diaponeurosporenoate glycosyltransferase</fullName>
    </recommendedName>
</protein>
<keyword evidence="2" id="KW-1003">Cell membrane</keyword>
<comment type="caution">
    <text evidence="11">The sequence shown here is derived from an EMBL/GenBank/DDBJ whole genome shotgun (WGS) entry which is preliminary data.</text>
</comment>
<evidence type="ECO:0000256" key="8">
    <source>
        <dbReference type="ARBA" id="ARBA00038120"/>
    </source>
</evidence>
<gene>
    <name evidence="11" type="ORF">HLB23_39870</name>
</gene>
<reference evidence="11 12" key="1">
    <citation type="submission" date="2020-05" db="EMBL/GenBank/DDBJ databases">
        <title>MicrobeNet Type strains.</title>
        <authorList>
            <person name="Nicholson A.C."/>
        </authorList>
    </citation>
    <scope>NUCLEOTIDE SEQUENCE [LARGE SCALE GENOMIC DNA]</scope>
    <source>
        <strain evidence="11 12">JCM 3224</strain>
    </source>
</reference>
<sequence>MVVPPSQATLSVVVPAFNEAPSIVRTLESLVEQQAVDEIIVVDNGSEDGTAGIVLEFIASHPKVELITQPQRGVSSARNAGFDSARGTFIARTDADTCVAADWGETIREFLLEHPDTAAVTGLCTYHDSPVGFFLRWGQALLVRFGKLGGQVGNLYGPNMAIRREAWLTVRDDAQVREDVVDDLDLALCLSKRQLRIDQLTSMRAQTSSRRRRTNPRRWWRYQLTGLRTVRDQGFEVRSIHRVAIVGSWIAHTVQWPIYRFWDFECRRFRLRPGAERISSAGRLTIDQAGRTVSIEWTVRQGIP</sequence>
<dbReference type="SUPFAM" id="SSF53448">
    <property type="entry name" value="Nucleotide-diphospho-sugar transferases"/>
    <property type="match status" value="1"/>
</dbReference>
<name>A0A849CDA8_9NOCA</name>
<evidence type="ECO:0000256" key="5">
    <source>
        <dbReference type="ARBA" id="ARBA00023136"/>
    </source>
</evidence>
<evidence type="ECO:0000256" key="6">
    <source>
        <dbReference type="ARBA" id="ARBA00037281"/>
    </source>
</evidence>
<dbReference type="InterPro" id="IPR001173">
    <property type="entry name" value="Glyco_trans_2-like"/>
</dbReference>
<dbReference type="EMBL" id="JABELX010000032">
    <property type="protein sequence ID" value="NNH75946.1"/>
    <property type="molecule type" value="Genomic_DNA"/>
</dbReference>
<evidence type="ECO:0000256" key="7">
    <source>
        <dbReference type="ARBA" id="ARBA00037904"/>
    </source>
</evidence>
<comment type="subcellular location">
    <subcellularLocation>
        <location evidence="1">Cell membrane</location>
    </subcellularLocation>
</comment>
<dbReference type="GO" id="GO:0005886">
    <property type="term" value="C:plasma membrane"/>
    <property type="evidence" value="ECO:0007669"/>
    <property type="project" value="UniProtKB-SubCell"/>
</dbReference>
<evidence type="ECO:0000256" key="3">
    <source>
        <dbReference type="ARBA" id="ARBA00022676"/>
    </source>
</evidence>
<feature type="domain" description="Glycosyltransferase 2-like" evidence="10">
    <location>
        <begin position="11"/>
        <end position="166"/>
    </location>
</feature>
<evidence type="ECO:0000313" key="12">
    <source>
        <dbReference type="Proteomes" id="UP000586827"/>
    </source>
</evidence>